<dbReference type="EnsemblMetazoa" id="XM_031928194">
    <property type="protein sequence ID" value="XP_031784054"/>
    <property type="gene ID" value="LOC116417075"/>
</dbReference>
<sequence>MSDRQALLNNMADLQIRNGENANLNGGRNDLDPVFEVENDIINGEQQNLVDPDFDVEMKELQELEDINPQNHFVLQGPLHGQFAGRRPLLGIDAARNAQGHRQNQQNAIIDQVPLVVGQGAADEAQGPLQNQQNSIIGQVPLVVGQGAANRDQRLLQAQRNRIGGQVPLVVGQGAANRDQRLLQVQRNGLGGQGLPDGAEDLWQAQNNDVAGPLQRAGAIQRAGAGARRSMQGQHNNNNGQRPPQPQREAINLKIKKQSNSHTNYN</sequence>
<reference evidence="2" key="1">
    <citation type="submission" date="2021-01" db="UniProtKB">
        <authorList>
            <consortium name="EnsemblMetazoa"/>
        </authorList>
    </citation>
    <scope>IDENTIFICATION</scope>
</reference>
<dbReference type="InParanoid" id="A0A7M7QBE2"/>
<evidence type="ECO:0000313" key="3">
    <source>
        <dbReference type="Proteomes" id="UP000002358"/>
    </source>
</evidence>
<evidence type="ECO:0000313" key="2">
    <source>
        <dbReference type="EnsemblMetazoa" id="XP_031784054"/>
    </source>
</evidence>
<protein>
    <submittedName>
        <fullName evidence="2">Uncharacterized protein</fullName>
    </submittedName>
</protein>
<feature type="region of interest" description="Disordered" evidence="1">
    <location>
        <begin position="219"/>
        <end position="246"/>
    </location>
</feature>
<dbReference type="KEGG" id="nvi:116417075"/>
<dbReference type="Proteomes" id="UP000002358">
    <property type="component" value="Unassembled WGS sequence"/>
</dbReference>
<name>A0A7M7QBE2_NASVI</name>
<feature type="compositionally biased region" description="Low complexity" evidence="1">
    <location>
        <begin position="219"/>
        <end position="242"/>
    </location>
</feature>
<keyword evidence="3" id="KW-1185">Reference proteome</keyword>
<evidence type="ECO:0000256" key="1">
    <source>
        <dbReference type="SAM" id="MobiDB-lite"/>
    </source>
</evidence>
<accession>A0A7M7QBE2</accession>
<proteinExistence type="predicted"/>
<dbReference type="AlphaFoldDB" id="A0A7M7QBE2"/>
<dbReference type="GeneID" id="116417075"/>
<organism evidence="2 3">
    <name type="scientific">Nasonia vitripennis</name>
    <name type="common">Parasitic wasp</name>
    <dbReference type="NCBI Taxonomy" id="7425"/>
    <lineage>
        <taxon>Eukaryota</taxon>
        <taxon>Metazoa</taxon>
        <taxon>Ecdysozoa</taxon>
        <taxon>Arthropoda</taxon>
        <taxon>Hexapoda</taxon>
        <taxon>Insecta</taxon>
        <taxon>Pterygota</taxon>
        <taxon>Neoptera</taxon>
        <taxon>Endopterygota</taxon>
        <taxon>Hymenoptera</taxon>
        <taxon>Apocrita</taxon>
        <taxon>Proctotrupomorpha</taxon>
        <taxon>Chalcidoidea</taxon>
        <taxon>Pteromalidae</taxon>
        <taxon>Pteromalinae</taxon>
        <taxon>Nasonia</taxon>
    </lineage>
</organism>
<dbReference type="RefSeq" id="XP_031784054.1">
    <property type="nucleotide sequence ID" value="XM_031928194.1"/>
</dbReference>